<dbReference type="GO" id="GO:0000902">
    <property type="term" value="P:cell morphogenesis"/>
    <property type="evidence" value="ECO:0007669"/>
    <property type="project" value="InterPro"/>
</dbReference>
<dbReference type="PANTHER" id="PTHR34108:SF1">
    <property type="entry name" value="SEPTUM SITE-DETERMINING PROTEIN MINC"/>
    <property type="match status" value="1"/>
</dbReference>
<keyword evidence="4" id="KW-1133">Transmembrane helix</keyword>
<dbReference type="InterPro" id="IPR005526">
    <property type="entry name" value="Septum_form_inhib_MinC_C"/>
</dbReference>
<dbReference type="PANTHER" id="PTHR34108">
    <property type="entry name" value="SEPTUM SITE-DETERMINING PROTEIN MINC"/>
    <property type="match status" value="1"/>
</dbReference>
<evidence type="ECO:0000313" key="6">
    <source>
        <dbReference type="EMBL" id="KAK9817031.1"/>
    </source>
</evidence>
<dbReference type="GO" id="GO:0051726">
    <property type="term" value="P:regulation of cell cycle"/>
    <property type="evidence" value="ECO:0007669"/>
    <property type="project" value="InterPro"/>
</dbReference>
<evidence type="ECO:0000256" key="3">
    <source>
        <dbReference type="ARBA" id="ARBA00023306"/>
    </source>
</evidence>
<keyword evidence="4" id="KW-0812">Transmembrane</keyword>
<dbReference type="Gene3D" id="2.160.20.70">
    <property type="match status" value="1"/>
</dbReference>
<proteinExistence type="predicted"/>
<dbReference type="Pfam" id="PF03775">
    <property type="entry name" value="MinC_C"/>
    <property type="match status" value="1"/>
</dbReference>
<dbReference type="SUPFAM" id="SSF63848">
    <property type="entry name" value="Cell-division inhibitor MinC, C-terminal domain"/>
    <property type="match status" value="1"/>
</dbReference>
<feature type="transmembrane region" description="Helical" evidence="4">
    <location>
        <begin position="185"/>
        <end position="203"/>
    </location>
</feature>
<dbReference type="Proteomes" id="UP001489004">
    <property type="component" value="Unassembled WGS sequence"/>
</dbReference>
<gene>
    <name evidence="6" type="ORF">WJX72_008675</name>
</gene>
<comment type="caution">
    <text evidence="6">The sequence shown here is derived from an EMBL/GenBank/DDBJ whole genome shotgun (WGS) entry which is preliminary data.</text>
</comment>
<organism evidence="6 7">
    <name type="scientific">[Myrmecia] bisecta</name>
    <dbReference type="NCBI Taxonomy" id="41462"/>
    <lineage>
        <taxon>Eukaryota</taxon>
        <taxon>Viridiplantae</taxon>
        <taxon>Chlorophyta</taxon>
        <taxon>core chlorophytes</taxon>
        <taxon>Trebouxiophyceae</taxon>
        <taxon>Trebouxiales</taxon>
        <taxon>Trebouxiaceae</taxon>
        <taxon>Myrmecia</taxon>
    </lineage>
</organism>
<dbReference type="InterPro" id="IPR013033">
    <property type="entry name" value="MinC"/>
</dbReference>
<evidence type="ECO:0000256" key="4">
    <source>
        <dbReference type="SAM" id="Phobius"/>
    </source>
</evidence>
<dbReference type="InterPro" id="IPR016098">
    <property type="entry name" value="CAP/MinC_C"/>
</dbReference>
<dbReference type="InterPro" id="IPR036145">
    <property type="entry name" value="MinC_C_sf"/>
</dbReference>
<keyword evidence="7" id="KW-1185">Reference proteome</keyword>
<dbReference type="GO" id="GO:0051301">
    <property type="term" value="P:cell division"/>
    <property type="evidence" value="ECO:0007669"/>
    <property type="project" value="UniProtKB-KW"/>
</dbReference>
<sequence length="270" mass="28244">MQVHSSTSYHAEWSEQSSDTLYMKRTLRAGTVVEHPGSVIVLGDVKRGAQIIAGGDVMVWGRLLGEAHAGCTGDRSASIQALEMLPSQLRIADIAAYSTQPLKTAGIPEVAAVDNDTLEIHLEPVDLGGRIAEQAYRPGSPSEPAAASAAWFTGAYILLVGLALIAAPTTMFGLLFDASAVTPGWIRVGGTLAALFGFYYLGAAIGDRQGQGLRGFYAATVAGRLFLAAAFAAFVALGQVSSMLLVLAGVNALGALNMLMALRRKGRPRV</sequence>
<reference evidence="6 7" key="1">
    <citation type="journal article" date="2024" name="Nat. Commun.">
        <title>Phylogenomics reveals the evolutionary origins of lichenization in chlorophyte algae.</title>
        <authorList>
            <person name="Puginier C."/>
            <person name="Libourel C."/>
            <person name="Otte J."/>
            <person name="Skaloud P."/>
            <person name="Haon M."/>
            <person name="Grisel S."/>
            <person name="Petersen M."/>
            <person name="Berrin J.G."/>
            <person name="Delaux P.M."/>
            <person name="Dal Grande F."/>
            <person name="Keller J."/>
        </authorList>
    </citation>
    <scope>NUCLEOTIDE SEQUENCE [LARGE SCALE GENOMIC DNA]</scope>
    <source>
        <strain evidence="6 7">SAG 2043</strain>
    </source>
</reference>
<evidence type="ECO:0000259" key="5">
    <source>
        <dbReference type="Pfam" id="PF03775"/>
    </source>
</evidence>
<name>A0AAW1PTQ1_9CHLO</name>
<keyword evidence="2" id="KW-0717">Septation</keyword>
<evidence type="ECO:0000313" key="7">
    <source>
        <dbReference type="Proteomes" id="UP001489004"/>
    </source>
</evidence>
<keyword evidence="4" id="KW-0472">Membrane</keyword>
<protein>
    <recommendedName>
        <fullName evidence="5">Septum formation inhibitor MinC C-terminal domain-containing protein</fullName>
    </recommendedName>
</protein>
<accession>A0AAW1PTQ1</accession>
<feature type="transmembrane region" description="Helical" evidence="4">
    <location>
        <begin position="145"/>
        <end position="165"/>
    </location>
</feature>
<feature type="transmembrane region" description="Helical" evidence="4">
    <location>
        <begin position="243"/>
        <end position="262"/>
    </location>
</feature>
<evidence type="ECO:0000256" key="1">
    <source>
        <dbReference type="ARBA" id="ARBA00022618"/>
    </source>
</evidence>
<keyword evidence="3" id="KW-0131">Cell cycle</keyword>
<keyword evidence="1" id="KW-0132">Cell division</keyword>
<dbReference type="EMBL" id="JALJOR010000005">
    <property type="protein sequence ID" value="KAK9817031.1"/>
    <property type="molecule type" value="Genomic_DNA"/>
</dbReference>
<dbReference type="AlphaFoldDB" id="A0AAW1PTQ1"/>
<evidence type="ECO:0000256" key="2">
    <source>
        <dbReference type="ARBA" id="ARBA00023210"/>
    </source>
</evidence>
<feature type="transmembrane region" description="Helical" evidence="4">
    <location>
        <begin position="215"/>
        <end position="237"/>
    </location>
</feature>
<feature type="domain" description="Septum formation inhibitor MinC C-terminal" evidence="5">
    <location>
        <begin position="23"/>
        <end position="120"/>
    </location>
</feature>